<dbReference type="EMBL" id="LAZR01000418">
    <property type="protein sequence ID" value="KKN69792.1"/>
    <property type="molecule type" value="Genomic_DNA"/>
</dbReference>
<organism evidence="1">
    <name type="scientific">marine sediment metagenome</name>
    <dbReference type="NCBI Taxonomy" id="412755"/>
    <lineage>
        <taxon>unclassified sequences</taxon>
        <taxon>metagenomes</taxon>
        <taxon>ecological metagenomes</taxon>
    </lineage>
</organism>
<dbReference type="AlphaFoldDB" id="A0A0F9T4M8"/>
<reference evidence="1" key="1">
    <citation type="journal article" date="2015" name="Nature">
        <title>Complex archaea that bridge the gap between prokaryotes and eukaryotes.</title>
        <authorList>
            <person name="Spang A."/>
            <person name="Saw J.H."/>
            <person name="Jorgensen S.L."/>
            <person name="Zaremba-Niedzwiedzka K."/>
            <person name="Martijn J."/>
            <person name="Lind A.E."/>
            <person name="van Eijk R."/>
            <person name="Schleper C."/>
            <person name="Guy L."/>
            <person name="Ettema T.J."/>
        </authorList>
    </citation>
    <scope>NUCLEOTIDE SEQUENCE</scope>
</reference>
<comment type="caution">
    <text evidence="1">The sequence shown here is derived from an EMBL/GenBank/DDBJ whole genome shotgun (WGS) entry which is preliminary data.</text>
</comment>
<name>A0A0F9T4M8_9ZZZZ</name>
<protein>
    <submittedName>
        <fullName evidence="1">Uncharacterized protein</fullName>
    </submittedName>
</protein>
<sequence>MDSKTFDKLVEQETKRMKDVMCSKSADYSADDDKLFNFKLAAKLDGVSPIEALRGMWLKHRTSLRQGLDELIDGKCRPEKWWIEKLTDDRNYNILLQALLMEKYFKPFVVPEGWRISFVDIGEWCGWQVKTKMNEYLYKDNELHKDTTGWNNHNFDEAPGYWPTEKEAKAALAAYLEKEKT</sequence>
<evidence type="ECO:0000313" key="1">
    <source>
        <dbReference type="EMBL" id="KKN69792.1"/>
    </source>
</evidence>
<gene>
    <name evidence="1" type="ORF">LCGC14_0437380</name>
</gene>
<proteinExistence type="predicted"/>
<accession>A0A0F9T4M8</accession>